<proteinExistence type="inferred from homology"/>
<accession>A0ABW0RQK4</accession>
<evidence type="ECO:0000313" key="4">
    <source>
        <dbReference type="Proteomes" id="UP001596086"/>
    </source>
</evidence>
<dbReference type="Pfam" id="PF00582">
    <property type="entry name" value="Usp"/>
    <property type="match status" value="1"/>
</dbReference>
<name>A0ABW0RQK4_9BURK</name>
<evidence type="ECO:0000313" key="3">
    <source>
        <dbReference type="EMBL" id="MFC5547084.1"/>
    </source>
</evidence>
<keyword evidence="4" id="KW-1185">Reference proteome</keyword>
<dbReference type="InterPro" id="IPR006016">
    <property type="entry name" value="UspA"/>
</dbReference>
<dbReference type="RefSeq" id="WP_379765704.1">
    <property type="nucleotide sequence ID" value="NZ_JBHSMZ010000001.1"/>
</dbReference>
<dbReference type="Gene3D" id="3.40.50.12370">
    <property type="match status" value="1"/>
</dbReference>
<dbReference type="CDD" id="cd00293">
    <property type="entry name" value="USP-like"/>
    <property type="match status" value="1"/>
</dbReference>
<organism evidence="3 4">
    <name type="scientific">Massilia aerilata</name>
    <dbReference type="NCBI Taxonomy" id="453817"/>
    <lineage>
        <taxon>Bacteria</taxon>
        <taxon>Pseudomonadati</taxon>
        <taxon>Pseudomonadota</taxon>
        <taxon>Betaproteobacteria</taxon>
        <taxon>Burkholderiales</taxon>
        <taxon>Oxalobacteraceae</taxon>
        <taxon>Telluria group</taxon>
        <taxon>Massilia</taxon>
    </lineage>
</organism>
<evidence type="ECO:0000256" key="1">
    <source>
        <dbReference type="ARBA" id="ARBA00008791"/>
    </source>
</evidence>
<feature type="domain" description="UspA" evidence="2">
    <location>
        <begin position="167"/>
        <end position="273"/>
    </location>
</feature>
<dbReference type="PANTHER" id="PTHR46268">
    <property type="entry name" value="STRESS RESPONSE PROTEIN NHAX"/>
    <property type="match status" value="1"/>
</dbReference>
<dbReference type="SUPFAM" id="SSF52402">
    <property type="entry name" value="Adenine nucleotide alpha hydrolases-like"/>
    <property type="match status" value="2"/>
</dbReference>
<evidence type="ECO:0000259" key="2">
    <source>
        <dbReference type="Pfam" id="PF00582"/>
    </source>
</evidence>
<sequence>MSYKTILVHVTPGAAGDARIRFAAALAREAGAHLVGSCPSGVSRFIPSSSLAGGGSALAMRCAELRRDAGEALARFERLAGEEAVASWEARFIDDEAGAGLALQARYCNLVVVGQADRDVAAPMLPSYLPGYLIVNGGRPVLVAPAGSAVLAPQGAALLAWNGSVEATRAAAAALPLLRSARCTTVLGLDDGTAGADLAACRELAAWLKRQGVAARADCRAAADDAGEVLLAAAADNQAGLLVMGGYGRTRLRELVLGGVTATVLRGMTLPVLFGH</sequence>
<gene>
    <name evidence="3" type="ORF">ACFPO9_00975</name>
</gene>
<dbReference type="EMBL" id="JBHSMZ010000001">
    <property type="protein sequence ID" value="MFC5547084.1"/>
    <property type="molecule type" value="Genomic_DNA"/>
</dbReference>
<comment type="similarity">
    <text evidence="1">Belongs to the universal stress protein A family.</text>
</comment>
<dbReference type="Proteomes" id="UP001596086">
    <property type="component" value="Unassembled WGS sequence"/>
</dbReference>
<comment type="caution">
    <text evidence="3">The sequence shown here is derived from an EMBL/GenBank/DDBJ whole genome shotgun (WGS) entry which is preliminary data.</text>
</comment>
<protein>
    <submittedName>
        <fullName evidence="3">Universal stress protein</fullName>
    </submittedName>
</protein>
<reference evidence="4" key="1">
    <citation type="journal article" date="2019" name="Int. J. Syst. Evol. Microbiol.">
        <title>The Global Catalogue of Microorganisms (GCM) 10K type strain sequencing project: providing services to taxonomists for standard genome sequencing and annotation.</title>
        <authorList>
            <consortium name="The Broad Institute Genomics Platform"/>
            <consortium name="The Broad Institute Genome Sequencing Center for Infectious Disease"/>
            <person name="Wu L."/>
            <person name="Ma J."/>
        </authorList>
    </citation>
    <scope>NUCLEOTIDE SEQUENCE [LARGE SCALE GENOMIC DNA]</scope>
    <source>
        <strain evidence="4">CGMCC 4.5798</strain>
    </source>
</reference>
<dbReference type="PANTHER" id="PTHR46268:SF15">
    <property type="entry name" value="UNIVERSAL STRESS PROTEIN HP_0031"/>
    <property type="match status" value="1"/>
</dbReference>